<accession>A0A1G9QS81</accession>
<keyword evidence="5 7" id="KW-0687">Ribonucleoprotein</keyword>
<keyword evidence="2 7" id="KW-0699">rRNA-binding</keyword>
<dbReference type="RefSeq" id="WP_089730536.1">
    <property type="nucleotide sequence ID" value="NZ_FNGI01000012.1"/>
</dbReference>
<evidence type="ECO:0000256" key="6">
    <source>
        <dbReference type="ARBA" id="ARBA00035244"/>
    </source>
</evidence>
<dbReference type="HAMAP" id="MF_01328_B">
    <property type="entry name" value="Ribosomal_uL4_B"/>
    <property type="match status" value="1"/>
</dbReference>
<keyword evidence="10" id="KW-1185">Reference proteome</keyword>
<sequence length="202" mass="22221">MNLNLAGADAGTVEVADATFGKEFNEALVHQVVTAYLAAGRQGTRAQKTRSEVRGGGKKPWRQKGTGRARAGTIRSPLWRSGGVTFAARPQDYTQKVNRKMYRAAMRSILSELVRQERLVAVESFVVEVPKTKQLIAQLKELDLEKVLIVTEEVDEKLYLAARNIPNVDVVDVAAADPVSLVAFDKVLVTVSALRKFEEKLA</sequence>
<gene>
    <name evidence="7" type="primary">rplD</name>
    <name evidence="9" type="ORF">SAMN05661010_03475</name>
</gene>
<organism evidence="9 10">
    <name type="scientific">Modicisalibacter muralis</name>
    <dbReference type="NCBI Taxonomy" id="119000"/>
    <lineage>
        <taxon>Bacteria</taxon>
        <taxon>Pseudomonadati</taxon>
        <taxon>Pseudomonadota</taxon>
        <taxon>Gammaproteobacteria</taxon>
        <taxon>Oceanospirillales</taxon>
        <taxon>Halomonadaceae</taxon>
        <taxon>Modicisalibacter</taxon>
    </lineage>
</organism>
<dbReference type="FunFam" id="3.40.1370.10:FF:000001">
    <property type="entry name" value="50S ribosomal protein L4"/>
    <property type="match status" value="1"/>
</dbReference>
<dbReference type="GO" id="GO:1990904">
    <property type="term" value="C:ribonucleoprotein complex"/>
    <property type="evidence" value="ECO:0007669"/>
    <property type="project" value="UniProtKB-KW"/>
</dbReference>
<dbReference type="InterPro" id="IPR002136">
    <property type="entry name" value="Ribosomal_uL4"/>
</dbReference>
<dbReference type="STRING" id="119000.SAMN05661010_03475"/>
<evidence type="ECO:0000256" key="4">
    <source>
        <dbReference type="ARBA" id="ARBA00022980"/>
    </source>
</evidence>
<comment type="function">
    <text evidence="7">One of the primary rRNA binding proteins, this protein initially binds near the 5'-end of the 23S rRNA. It is important during the early stages of 50S assembly. It makes multiple contacts with different domains of the 23S rRNA in the assembled 50S subunit and ribosome.</text>
</comment>
<dbReference type="InterPro" id="IPR013005">
    <property type="entry name" value="Ribosomal_uL4-like"/>
</dbReference>
<dbReference type="PANTHER" id="PTHR10746">
    <property type="entry name" value="50S RIBOSOMAL PROTEIN L4"/>
    <property type="match status" value="1"/>
</dbReference>
<keyword evidence="4 7" id="KW-0689">Ribosomal protein</keyword>
<dbReference type="EMBL" id="FNGI01000012">
    <property type="protein sequence ID" value="SDM13899.1"/>
    <property type="molecule type" value="Genomic_DNA"/>
</dbReference>
<feature type="compositionally biased region" description="Basic residues" evidence="8">
    <location>
        <begin position="56"/>
        <end position="67"/>
    </location>
</feature>
<dbReference type="OrthoDB" id="9803201at2"/>
<proteinExistence type="inferred from homology"/>
<evidence type="ECO:0000256" key="8">
    <source>
        <dbReference type="SAM" id="MobiDB-lite"/>
    </source>
</evidence>
<evidence type="ECO:0000256" key="5">
    <source>
        <dbReference type="ARBA" id="ARBA00023274"/>
    </source>
</evidence>
<dbReference type="Proteomes" id="UP000198654">
    <property type="component" value="Unassembled WGS sequence"/>
</dbReference>
<dbReference type="NCBIfam" id="TIGR03953">
    <property type="entry name" value="rplD_bact"/>
    <property type="match status" value="1"/>
</dbReference>
<dbReference type="PANTHER" id="PTHR10746:SF6">
    <property type="entry name" value="LARGE RIBOSOMAL SUBUNIT PROTEIN UL4M"/>
    <property type="match status" value="1"/>
</dbReference>
<dbReference type="GO" id="GO:0006412">
    <property type="term" value="P:translation"/>
    <property type="evidence" value="ECO:0007669"/>
    <property type="project" value="UniProtKB-UniRule"/>
</dbReference>
<dbReference type="SUPFAM" id="SSF52166">
    <property type="entry name" value="Ribosomal protein L4"/>
    <property type="match status" value="1"/>
</dbReference>
<comment type="function">
    <text evidence="7">Forms part of the polypeptide exit tunnel.</text>
</comment>
<protein>
    <recommendedName>
        <fullName evidence="6 7">Large ribosomal subunit protein uL4</fullName>
    </recommendedName>
</protein>
<evidence type="ECO:0000256" key="3">
    <source>
        <dbReference type="ARBA" id="ARBA00022884"/>
    </source>
</evidence>
<dbReference type="Pfam" id="PF00573">
    <property type="entry name" value="Ribosomal_L4"/>
    <property type="match status" value="1"/>
</dbReference>
<dbReference type="Gene3D" id="3.40.1370.10">
    <property type="match status" value="1"/>
</dbReference>
<comment type="similarity">
    <text evidence="1 7">Belongs to the universal ribosomal protein uL4 family.</text>
</comment>
<dbReference type="AlphaFoldDB" id="A0A1G9QS81"/>
<dbReference type="GO" id="GO:0019843">
    <property type="term" value="F:rRNA binding"/>
    <property type="evidence" value="ECO:0007669"/>
    <property type="project" value="UniProtKB-UniRule"/>
</dbReference>
<dbReference type="GO" id="GO:0005840">
    <property type="term" value="C:ribosome"/>
    <property type="evidence" value="ECO:0007669"/>
    <property type="project" value="UniProtKB-KW"/>
</dbReference>
<name>A0A1G9QS81_9GAMM</name>
<evidence type="ECO:0000313" key="9">
    <source>
        <dbReference type="EMBL" id="SDM13899.1"/>
    </source>
</evidence>
<keyword evidence="3 7" id="KW-0694">RNA-binding</keyword>
<feature type="region of interest" description="Disordered" evidence="8">
    <location>
        <begin position="44"/>
        <end position="68"/>
    </location>
</feature>
<evidence type="ECO:0000313" key="10">
    <source>
        <dbReference type="Proteomes" id="UP000198654"/>
    </source>
</evidence>
<dbReference type="InterPro" id="IPR023574">
    <property type="entry name" value="Ribosomal_uL4_dom_sf"/>
</dbReference>
<evidence type="ECO:0000256" key="2">
    <source>
        <dbReference type="ARBA" id="ARBA00022730"/>
    </source>
</evidence>
<reference evidence="9 10" key="1">
    <citation type="submission" date="2016-10" db="EMBL/GenBank/DDBJ databases">
        <authorList>
            <person name="de Groot N.N."/>
        </authorList>
    </citation>
    <scope>NUCLEOTIDE SEQUENCE [LARGE SCALE GENOMIC DNA]</scope>
    <source>
        <strain evidence="9 10">DSM 14789</strain>
    </source>
</reference>
<comment type="subunit">
    <text evidence="7">Part of the 50S ribosomal subunit.</text>
</comment>
<dbReference type="GO" id="GO:0003735">
    <property type="term" value="F:structural constituent of ribosome"/>
    <property type="evidence" value="ECO:0007669"/>
    <property type="project" value="InterPro"/>
</dbReference>
<evidence type="ECO:0000256" key="7">
    <source>
        <dbReference type="HAMAP-Rule" id="MF_01328"/>
    </source>
</evidence>
<evidence type="ECO:0000256" key="1">
    <source>
        <dbReference type="ARBA" id="ARBA00010528"/>
    </source>
</evidence>